<name>A0A6J4QCZ5_9ACTN</name>
<feature type="transmembrane region" description="Helical" evidence="1">
    <location>
        <begin position="40"/>
        <end position="59"/>
    </location>
</feature>
<dbReference type="Pfam" id="PF25637">
    <property type="entry name" value="DUF7942"/>
    <property type="match status" value="1"/>
</dbReference>
<organism evidence="2">
    <name type="scientific">uncultured Rubrobacteraceae bacterium</name>
    <dbReference type="NCBI Taxonomy" id="349277"/>
    <lineage>
        <taxon>Bacteria</taxon>
        <taxon>Bacillati</taxon>
        <taxon>Actinomycetota</taxon>
        <taxon>Rubrobacteria</taxon>
        <taxon>Rubrobacterales</taxon>
        <taxon>Rubrobacteraceae</taxon>
        <taxon>environmental samples</taxon>
    </lineage>
</organism>
<evidence type="ECO:0000256" key="1">
    <source>
        <dbReference type="SAM" id="Phobius"/>
    </source>
</evidence>
<reference evidence="2" key="1">
    <citation type="submission" date="2020-02" db="EMBL/GenBank/DDBJ databases">
        <authorList>
            <person name="Meier V. D."/>
        </authorList>
    </citation>
    <scope>NUCLEOTIDE SEQUENCE</scope>
    <source>
        <strain evidence="2">AVDCRST_MAG37</strain>
    </source>
</reference>
<keyword evidence="1" id="KW-0812">Transmembrane</keyword>
<dbReference type="EMBL" id="CADCVD010000059">
    <property type="protein sequence ID" value="CAA9441337.1"/>
    <property type="molecule type" value="Genomic_DNA"/>
</dbReference>
<feature type="transmembrane region" description="Helical" evidence="1">
    <location>
        <begin position="71"/>
        <end position="91"/>
    </location>
</feature>
<keyword evidence="1" id="KW-0472">Membrane</keyword>
<keyword evidence="1" id="KW-1133">Transmembrane helix</keyword>
<sequence>MKFFSKLGLSLAGIYLLLVAASVIWTSLSAQESPTGLVESGMLAFYLALPWSLVFSFVLEIVSPGLIQSYLSLLAIIFVSAAINAAFLYSLGASLARTMARGRRGGT</sequence>
<gene>
    <name evidence="2" type="ORF">AVDCRST_MAG37-1405</name>
</gene>
<dbReference type="InterPro" id="IPR057702">
    <property type="entry name" value="DUF7942"/>
</dbReference>
<dbReference type="AlphaFoldDB" id="A0A6J4QCZ5"/>
<accession>A0A6J4QCZ5</accession>
<evidence type="ECO:0000313" key="2">
    <source>
        <dbReference type="EMBL" id="CAA9441337.1"/>
    </source>
</evidence>
<proteinExistence type="predicted"/>
<protein>
    <submittedName>
        <fullName evidence="2">Uncharacterized protein</fullName>
    </submittedName>
</protein>